<comment type="function">
    <text evidence="3">Catalyzes the hydrolysis of N-formyl-L-kynurenine to L-kynurenine, the second step in the kynurenine pathway of tryptophan degradation. Kynurenine may be further oxidized to nicotinic acid, NAD(H) and NADP(H). Required for elimination of toxic metabolites.</text>
</comment>
<dbReference type="HAMAP" id="MF_03014">
    <property type="entry name" value="KFase"/>
    <property type="match status" value="1"/>
</dbReference>
<protein>
    <recommendedName>
        <fullName evidence="3">Kynurenine formamidase</fullName>
        <shortName evidence="3">KFA</shortName>
        <shortName evidence="3">KFase</shortName>
        <ecNumber evidence="3">3.5.1.9</ecNumber>
    </recommendedName>
    <alternativeName>
        <fullName evidence="3">Arylformamidase</fullName>
    </alternativeName>
    <alternativeName>
        <fullName evidence="3">N-formylkynurenine formamidase</fullName>
        <shortName evidence="3">FKF</shortName>
    </alternativeName>
</protein>
<dbReference type="GO" id="GO:0034354">
    <property type="term" value="P:'de novo' NAD+ biosynthetic process from L-tryptophan"/>
    <property type="evidence" value="ECO:0007669"/>
    <property type="project" value="UniProtKB-UniRule"/>
</dbReference>
<sequence>MPADDPLSLWSSTPYSPIVSPSSSSSTSSPSTTIGHHKPSVPYLPGPHHPLQTLSVWIPPGTSPSAAPPQPSFIPSGPDPWILYIHGGAWRDPKVTSLSFRPTALSLLSPSSSSPPPETTGVAGLISINYRLSPHPSRPDPSGSNSAAHPDHISDVLSALSFLSSLGIHPRIVVGHSCGATLAFQSIMDPSRWGLSDSQSKLRQEPPPPLRQKPQVLVGVNGLYDLSGFIACPPQGWEGMTSSYKEFVEGAFGPDPAIWNEIGPASCRPGWGMEWVREEGEDSGEGSITRGKGEKGGEKWVVLVQSREDGLVPYDQTERMRTRCQEEQGIEVVAEENGEGWGGHDEAWERGDKLASLLRRILKDLKGNELIG</sequence>
<reference evidence="5" key="1">
    <citation type="journal article" date="2023" name="Mol. Phylogenet. Evol.">
        <title>Genome-scale phylogeny and comparative genomics of the fungal order Sordariales.</title>
        <authorList>
            <person name="Hensen N."/>
            <person name="Bonometti L."/>
            <person name="Westerberg I."/>
            <person name="Brannstrom I.O."/>
            <person name="Guillou S."/>
            <person name="Cros-Aarteil S."/>
            <person name="Calhoun S."/>
            <person name="Haridas S."/>
            <person name="Kuo A."/>
            <person name="Mondo S."/>
            <person name="Pangilinan J."/>
            <person name="Riley R."/>
            <person name="LaButti K."/>
            <person name="Andreopoulos B."/>
            <person name="Lipzen A."/>
            <person name="Chen C."/>
            <person name="Yan M."/>
            <person name="Daum C."/>
            <person name="Ng V."/>
            <person name="Clum A."/>
            <person name="Steindorff A."/>
            <person name="Ohm R.A."/>
            <person name="Martin F."/>
            <person name="Silar P."/>
            <person name="Natvig D.O."/>
            <person name="Lalanne C."/>
            <person name="Gautier V."/>
            <person name="Ament-Velasquez S.L."/>
            <person name="Kruys A."/>
            <person name="Hutchinson M.I."/>
            <person name="Powell A.J."/>
            <person name="Barry K."/>
            <person name="Miller A.N."/>
            <person name="Grigoriev I.V."/>
            <person name="Debuchy R."/>
            <person name="Gladieux P."/>
            <person name="Hiltunen Thoren M."/>
            <person name="Johannesson H."/>
        </authorList>
    </citation>
    <scope>NUCLEOTIDE SEQUENCE</scope>
    <source>
        <strain evidence="5">PSN324</strain>
    </source>
</reference>
<dbReference type="SUPFAM" id="SSF53474">
    <property type="entry name" value="alpha/beta-Hydrolases"/>
    <property type="match status" value="1"/>
</dbReference>
<feature type="active site" evidence="3">
    <location>
        <position position="344"/>
    </location>
</feature>
<feature type="region of interest" description="Disordered" evidence="4">
    <location>
        <begin position="195"/>
        <end position="214"/>
    </location>
</feature>
<dbReference type="EMBL" id="MU864972">
    <property type="protein sequence ID" value="KAK4462471.1"/>
    <property type="molecule type" value="Genomic_DNA"/>
</dbReference>
<dbReference type="InterPro" id="IPR050300">
    <property type="entry name" value="GDXG_lipolytic_enzyme"/>
</dbReference>
<feature type="region of interest" description="Disordered" evidence="4">
    <location>
        <begin position="1"/>
        <end position="45"/>
    </location>
</feature>
<keyword evidence="2 3" id="KW-0823">Tryptophan catabolism</keyword>
<dbReference type="InterPro" id="IPR027519">
    <property type="entry name" value="KFase_ver/fungi-typ"/>
</dbReference>
<evidence type="ECO:0000313" key="5">
    <source>
        <dbReference type="EMBL" id="KAK4462471.1"/>
    </source>
</evidence>
<dbReference type="PANTHER" id="PTHR48081">
    <property type="entry name" value="AB HYDROLASE SUPERFAMILY PROTEIN C4A8.06C"/>
    <property type="match status" value="1"/>
</dbReference>
<evidence type="ECO:0000256" key="1">
    <source>
        <dbReference type="ARBA" id="ARBA00022801"/>
    </source>
</evidence>
<dbReference type="GO" id="GO:0004061">
    <property type="term" value="F:arylformamidase activity"/>
    <property type="evidence" value="ECO:0007669"/>
    <property type="project" value="UniProtKB-UniRule"/>
</dbReference>
<dbReference type="EC" id="3.5.1.9" evidence="3"/>
<comment type="catalytic activity">
    <reaction evidence="3">
        <text>N-formyl-L-kynurenine + H2O = L-kynurenine + formate + H(+)</text>
        <dbReference type="Rhea" id="RHEA:13009"/>
        <dbReference type="ChEBI" id="CHEBI:15377"/>
        <dbReference type="ChEBI" id="CHEBI:15378"/>
        <dbReference type="ChEBI" id="CHEBI:15740"/>
        <dbReference type="ChEBI" id="CHEBI:57959"/>
        <dbReference type="ChEBI" id="CHEBI:58629"/>
        <dbReference type="EC" id="3.5.1.9"/>
    </reaction>
</comment>
<reference evidence="5" key="2">
    <citation type="submission" date="2023-06" db="EMBL/GenBank/DDBJ databases">
        <authorList>
            <consortium name="Lawrence Berkeley National Laboratory"/>
            <person name="Mondo S.J."/>
            <person name="Hensen N."/>
            <person name="Bonometti L."/>
            <person name="Westerberg I."/>
            <person name="Brannstrom I.O."/>
            <person name="Guillou S."/>
            <person name="Cros-Aarteil S."/>
            <person name="Calhoun S."/>
            <person name="Haridas S."/>
            <person name="Kuo A."/>
            <person name="Pangilinan J."/>
            <person name="Riley R."/>
            <person name="Labutti K."/>
            <person name="Andreopoulos B."/>
            <person name="Lipzen A."/>
            <person name="Chen C."/>
            <person name="Yanf M."/>
            <person name="Daum C."/>
            <person name="Ng V."/>
            <person name="Clum A."/>
            <person name="Steindorff A."/>
            <person name="Ohm R."/>
            <person name="Martin F."/>
            <person name="Silar P."/>
            <person name="Natvig D."/>
            <person name="Lalanne C."/>
            <person name="Gautier V."/>
            <person name="Ament-Velasquez S.L."/>
            <person name="Kruys A."/>
            <person name="Hutchinson M.I."/>
            <person name="Powell A.J."/>
            <person name="Barry K."/>
            <person name="Miller A.N."/>
            <person name="Grigoriev I.V."/>
            <person name="Debuchy R."/>
            <person name="Gladieux P."/>
            <person name="Thoren M.H."/>
            <person name="Johannesson H."/>
        </authorList>
    </citation>
    <scope>NUCLEOTIDE SEQUENCE</scope>
    <source>
        <strain evidence="5">PSN324</strain>
    </source>
</reference>
<dbReference type="InterPro" id="IPR029058">
    <property type="entry name" value="AB_hydrolase_fold"/>
</dbReference>
<comment type="caution">
    <text evidence="5">The sequence shown here is derived from an EMBL/GenBank/DDBJ whole genome shotgun (WGS) entry which is preliminary data.</text>
</comment>
<keyword evidence="1 3" id="KW-0378">Hydrolase</keyword>
<comment type="subunit">
    <text evidence="3">Homodimer.</text>
</comment>
<dbReference type="AlphaFoldDB" id="A0AAV9HTW3"/>
<organism evidence="5 6">
    <name type="scientific">Cladorrhinum samala</name>
    <dbReference type="NCBI Taxonomy" id="585594"/>
    <lineage>
        <taxon>Eukaryota</taxon>
        <taxon>Fungi</taxon>
        <taxon>Dikarya</taxon>
        <taxon>Ascomycota</taxon>
        <taxon>Pezizomycotina</taxon>
        <taxon>Sordariomycetes</taxon>
        <taxon>Sordariomycetidae</taxon>
        <taxon>Sordariales</taxon>
        <taxon>Podosporaceae</taxon>
        <taxon>Cladorrhinum</taxon>
    </lineage>
</organism>
<feature type="active site" evidence="3">
    <location>
        <position position="309"/>
    </location>
</feature>
<evidence type="ECO:0000313" key="6">
    <source>
        <dbReference type="Proteomes" id="UP001321749"/>
    </source>
</evidence>
<evidence type="ECO:0000256" key="4">
    <source>
        <dbReference type="SAM" id="MobiDB-lite"/>
    </source>
</evidence>
<feature type="short sequence motif" description="HGGXW" evidence="3">
    <location>
        <begin position="86"/>
        <end position="90"/>
    </location>
</feature>
<comment type="similarity">
    <text evidence="3">Belongs to the kynurenine formamidase family.</text>
</comment>
<accession>A0AAV9HTW3</accession>
<dbReference type="Gene3D" id="3.40.50.1820">
    <property type="entry name" value="alpha/beta hydrolase"/>
    <property type="match status" value="1"/>
</dbReference>
<keyword evidence="6" id="KW-1185">Reference proteome</keyword>
<comment type="domain">
    <text evidence="3">The main chain amide nitrogen atoms of the second glycine and its adjacent residue in the HGGXW motif define the oxyanion hole, and stabilize the oxyanion that forms during the nucleophilic attack by the catalytic serine during substrate cleavage.</text>
</comment>
<gene>
    <name evidence="5" type="ORF">QBC42DRAFT_267901</name>
</gene>
<dbReference type="PANTHER" id="PTHR48081:SF33">
    <property type="entry name" value="KYNURENINE FORMAMIDASE"/>
    <property type="match status" value="1"/>
</dbReference>
<dbReference type="GO" id="GO:0019441">
    <property type="term" value="P:L-tryptophan catabolic process to kynurenine"/>
    <property type="evidence" value="ECO:0007669"/>
    <property type="project" value="UniProtKB-UniRule"/>
</dbReference>
<evidence type="ECO:0000256" key="3">
    <source>
        <dbReference type="HAMAP-Rule" id="MF_03014"/>
    </source>
</evidence>
<proteinExistence type="inferred from homology"/>
<feature type="active site" description="Nucleophile" evidence="3">
    <location>
        <position position="177"/>
    </location>
</feature>
<name>A0AAV9HTW3_9PEZI</name>
<dbReference type="Proteomes" id="UP001321749">
    <property type="component" value="Unassembled WGS sequence"/>
</dbReference>
<evidence type="ECO:0000256" key="2">
    <source>
        <dbReference type="ARBA" id="ARBA00023079"/>
    </source>
</evidence>
<feature type="compositionally biased region" description="Low complexity" evidence="4">
    <location>
        <begin position="11"/>
        <end position="33"/>
    </location>
</feature>
<comment type="pathway">
    <text evidence="3">Amino-acid degradation; L-tryptophan degradation via kynurenine pathway; L-kynurenine from L-tryptophan: step 2/2.</text>
</comment>